<proteinExistence type="predicted"/>
<evidence type="ECO:0000313" key="2">
    <source>
        <dbReference type="Proteomes" id="UP001176517"/>
    </source>
</evidence>
<gene>
    <name evidence="1" type="ORF">OC846_006660</name>
</gene>
<name>A0AAN6JNH8_9BASI</name>
<accession>A0AAN6JNH8</accession>
<dbReference type="AlphaFoldDB" id="A0AAN6JNH8"/>
<organism evidence="1 2">
    <name type="scientific">Tilletia horrida</name>
    <dbReference type="NCBI Taxonomy" id="155126"/>
    <lineage>
        <taxon>Eukaryota</taxon>
        <taxon>Fungi</taxon>
        <taxon>Dikarya</taxon>
        <taxon>Basidiomycota</taxon>
        <taxon>Ustilaginomycotina</taxon>
        <taxon>Exobasidiomycetes</taxon>
        <taxon>Tilletiales</taxon>
        <taxon>Tilletiaceae</taxon>
        <taxon>Tilletia</taxon>
    </lineage>
</organism>
<protein>
    <submittedName>
        <fullName evidence="1">Uncharacterized protein</fullName>
    </submittedName>
</protein>
<keyword evidence="2" id="KW-1185">Reference proteome</keyword>
<dbReference type="EMBL" id="JAPDMZ010000467">
    <property type="protein sequence ID" value="KAK0542694.1"/>
    <property type="molecule type" value="Genomic_DNA"/>
</dbReference>
<evidence type="ECO:0000313" key="1">
    <source>
        <dbReference type="EMBL" id="KAK0542694.1"/>
    </source>
</evidence>
<dbReference type="Proteomes" id="UP001176517">
    <property type="component" value="Unassembled WGS sequence"/>
</dbReference>
<sequence>MAPAPLVNAMQHRTLAYSSPLAARAQPVPTATLQPARTASALCSHWVQYAPTTRAANPTTANTLAGQADILKRRASWAQLPTRAVLAQIVAREYAAASMRPAGGPAAPVPVEASAATMSTVYRARPARTMYVSLRLVNPAAQTLHARADPALRRVPAQSHRMAKPAAPTQSACPPSAGRPVVLFVHTRTAVLAPCTLSARSTTPTTHLARLTAIAERPTRCAPSQAAALEASVSTLPRP</sequence>
<comment type="caution">
    <text evidence="1">The sequence shown here is derived from an EMBL/GenBank/DDBJ whole genome shotgun (WGS) entry which is preliminary data.</text>
</comment>
<reference evidence="1" key="1">
    <citation type="journal article" date="2023" name="PhytoFront">
        <title>Draft Genome Resources of Seven Strains of Tilletia horrida, Causal Agent of Kernel Smut of Rice.</title>
        <authorList>
            <person name="Khanal S."/>
            <person name="Antony Babu S."/>
            <person name="Zhou X.G."/>
        </authorList>
    </citation>
    <scope>NUCLEOTIDE SEQUENCE</scope>
    <source>
        <strain evidence="1">TX6</strain>
    </source>
</reference>